<organism evidence="8 9">
    <name type="scientific">Cynara cardunculus var. scolymus</name>
    <name type="common">Globe artichoke</name>
    <name type="synonym">Cynara scolymus</name>
    <dbReference type="NCBI Taxonomy" id="59895"/>
    <lineage>
        <taxon>Eukaryota</taxon>
        <taxon>Viridiplantae</taxon>
        <taxon>Streptophyta</taxon>
        <taxon>Embryophyta</taxon>
        <taxon>Tracheophyta</taxon>
        <taxon>Spermatophyta</taxon>
        <taxon>Magnoliopsida</taxon>
        <taxon>eudicotyledons</taxon>
        <taxon>Gunneridae</taxon>
        <taxon>Pentapetalae</taxon>
        <taxon>asterids</taxon>
        <taxon>campanulids</taxon>
        <taxon>Asterales</taxon>
        <taxon>Asteraceae</taxon>
        <taxon>Carduoideae</taxon>
        <taxon>Cardueae</taxon>
        <taxon>Carduinae</taxon>
        <taxon>Cynara</taxon>
    </lineage>
</organism>
<dbReference type="CDD" id="cd15798">
    <property type="entry name" value="PMEI-like_3"/>
    <property type="match status" value="1"/>
</dbReference>
<reference evidence="8 9" key="1">
    <citation type="journal article" date="2016" name="Sci. Rep.">
        <title>The genome sequence of the outbreeding globe artichoke constructed de novo incorporating a phase-aware low-pass sequencing strategy of F1 progeny.</title>
        <authorList>
            <person name="Scaglione D."/>
            <person name="Reyes-Chin-Wo S."/>
            <person name="Acquadro A."/>
            <person name="Froenicke L."/>
            <person name="Portis E."/>
            <person name="Beitel C."/>
            <person name="Tirone M."/>
            <person name="Mauro R."/>
            <person name="Lo Monaco A."/>
            <person name="Mauromicale G."/>
            <person name="Faccioli P."/>
            <person name="Cattivelli L."/>
            <person name="Rieseberg L."/>
            <person name="Michelmore R."/>
            <person name="Lanteri S."/>
        </authorList>
    </citation>
    <scope>NUCLEOTIDE SEQUENCE [LARGE SCALE GENOMIC DNA]</scope>
    <source>
        <strain evidence="8">2C</strain>
    </source>
</reference>
<dbReference type="GO" id="GO:0004857">
    <property type="term" value="F:enzyme inhibitor activity"/>
    <property type="evidence" value="ECO:0007669"/>
    <property type="project" value="InterPro"/>
</dbReference>
<dbReference type="InterPro" id="IPR051955">
    <property type="entry name" value="PME_Inhibitor"/>
</dbReference>
<dbReference type="AlphaFoldDB" id="A0A124SHN4"/>
<dbReference type="OMA" id="PYASTIQ"/>
<dbReference type="GO" id="GO:0048046">
    <property type="term" value="C:apoplast"/>
    <property type="evidence" value="ECO:0007669"/>
    <property type="project" value="UniProtKB-SubCell"/>
</dbReference>
<dbReference type="Pfam" id="PF04043">
    <property type="entry name" value="PMEI"/>
    <property type="match status" value="1"/>
</dbReference>
<dbReference type="FunFam" id="1.20.140.40:FF:000006">
    <property type="entry name" value="Pectinesterase inhibitor 3"/>
    <property type="match status" value="1"/>
</dbReference>
<protein>
    <submittedName>
        <fullName evidence="8">Pectinesterase inhibitor</fullName>
    </submittedName>
</protein>
<keyword evidence="2" id="KW-0052">Apoplast</keyword>
<dbReference type="Gene3D" id="1.20.140.40">
    <property type="entry name" value="Invertase/pectin methylesterase inhibitor family protein"/>
    <property type="match status" value="1"/>
</dbReference>
<feature type="domain" description="Pectinesterase inhibitor" evidence="7">
    <location>
        <begin position="53"/>
        <end position="208"/>
    </location>
</feature>
<name>A0A124SHN4_CYNCS</name>
<dbReference type="SMART" id="SM00856">
    <property type="entry name" value="PMEI"/>
    <property type="match status" value="1"/>
</dbReference>
<dbReference type="NCBIfam" id="TIGR01614">
    <property type="entry name" value="PME_inhib"/>
    <property type="match status" value="1"/>
</dbReference>
<dbReference type="EMBL" id="LEKV01001029">
    <property type="protein sequence ID" value="KVI10096.1"/>
    <property type="molecule type" value="Genomic_DNA"/>
</dbReference>
<gene>
    <name evidence="8" type="ORF">Ccrd_011518</name>
</gene>
<comment type="subcellular location">
    <subcellularLocation>
        <location evidence="1">Secreted</location>
        <location evidence="1">Extracellular space</location>
        <location evidence="1">Apoplast</location>
    </subcellularLocation>
</comment>
<dbReference type="Proteomes" id="UP000243975">
    <property type="component" value="Unassembled WGS sequence"/>
</dbReference>
<keyword evidence="3" id="KW-0964">Secreted</keyword>
<dbReference type="STRING" id="59895.A0A124SHN4"/>
<evidence type="ECO:0000256" key="4">
    <source>
        <dbReference type="ARBA" id="ARBA00022729"/>
    </source>
</evidence>
<dbReference type="InterPro" id="IPR035513">
    <property type="entry name" value="Invertase/methylesterase_inhib"/>
</dbReference>
<evidence type="ECO:0000256" key="1">
    <source>
        <dbReference type="ARBA" id="ARBA00004271"/>
    </source>
</evidence>
<accession>A0A124SHN4</accession>
<evidence type="ECO:0000313" key="8">
    <source>
        <dbReference type="EMBL" id="KVI10096.1"/>
    </source>
</evidence>
<evidence type="ECO:0000313" key="9">
    <source>
        <dbReference type="Proteomes" id="UP000243975"/>
    </source>
</evidence>
<proteinExistence type="inferred from homology"/>
<dbReference type="PANTHER" id="PTHR31080:SF161">
    <property type="entry name" value="OS10G0508700 PROTEIN"/>
    <property type="match status" value="1"/>
</dbReference>
<dbReference type="SUPFAM" id="SSF101148">
    <property type="entry name" value="Plant invertase/pectin methylesterase inhibitor"/>
    <property type="match status" value="1"/>
</dbReference>
<keyword evidence="5" id="KW-1015">Disulfide bond</keyword>
<dbReference type="Gramene" id="KVI10096">
    <property type="protein sequence ID" value="KVI10096"/>
    <property type="gene ID" value="Ccrd_011518"/>
</dbReference>
<dbReference type="PANTHER" id="PTHR31080">
    <property type="entry name" value="PECTINESTERASE INHIBITOR-LIKE"/>
    <property type="match status" value="1"/>
</dbReference>
<dbReference type="InterPro" id="IPR006501">
    <property type="entry name" value="Pectinesterase_inhib_dom"/>
</dbReference>
<evidence type="ECO:0000256" key="3">
    <source>
        <dbReference type="ARBA" id="ARBA00022525"/>
    </source>
</evidence>
<dbReference type="OrthoDB" id="1430376at2759"/>
<keyword evidence="4" id="KW-0732">Signal</keyword>
<keyword evidence="9" id="KW-1185">Reference proteome</keyword>
<evidence type="ECO:0000256" key="6">
    <source>
        <dbReference type="ARBA" id="ARBA00038471"/>
    </source>
</evidence>
<evidence type="ECO:0000259" key="7">
    <source>
        <dbReference type="SMART" id="SM00856"/>
    </source>
</evidence>
<comment type="caution">
    <text evidence="8">The sequence shown here is derived from an EMBL/GenBank/DDBJ whole genome shotgun (WGS) entry which is preliminary data.</text>
</comment>
<sequence>MISYSKHNSRNHTHPQAKMQPFTCSLLSLLFLAIFNFTLISATSRLLMEANSSQIDFIKASCETTRYADLCFKTLSPFANTIQTSPMELANVALIVSLKSAKSASKAVKGLSKGEGLSMRDGQAVADCLEDMSDSVDEMQKSMVAMRELDGPDFKEKMGDVKTWVSAALTDEDTCMDGFEENGDAKMKETIRGYILNVAELTSNALALISNIYST</sequence>
<evidence type="ECO:0000256" key="2">
    <source>
        <dbReference type="ARBA" id="ARBA00022523"/>
    </source>
</evidence>
<evidence type="ECO:0000256" key="5">
    <source>
        <dbReference type="ARBA" id="ARBA00023157"/>
    </source>
</evidence>
<comment type="similarity">
    <text evidence="6">Belongs to the PMEI family.</text>
</comment>